<sequence length="520" mass="58525">MKNKFIAILSGLALITATTSCEDAHNVEQPGYDNSTDDTKVFRNNTDIERGILGLHASLSIEGEIEFVSYFTDELGIGVDNGGQGINDGSWRFFMDPGNDFASSAWSRYYNVINRVNRLLHRIDELKAETTDSAESAAYDLNRARLLTIRAYSNLKLFSYYTPDYTDMSGLSIIKFNFYHTDDYNRHEARATVGEIVEFIEEDAEEALTTIGNGMDTFRGVTDNAYVSQNLARAVLVKLYAMIERPVELLHYADEITGKSLATNVQYLVMYDGNTPKSDLIGNPEIIFRLNRTYGDGNRVAAAWYESSTNVTVDGYANMEIGRTLFNRLDALGSASDLRYAVNVSSHSDPQPNYASLPYQTFKTRDLLYIGKYTGNDQDPLQNDIMVMRYADILLAKAEAYAMQGNVQGVEDIITEIREARSVNLSAVVLPTITNVQSAWKAILEERQVEFAFEGHRYLDVKRLGRKAGLTSFFTRDSKDCEEYNVCEIPSSDEYKLTLPIPRSETQSNPVIREQQNPGY</sequence>
<evidence type="ECO:0000259" key="6">
    <source>
        <dbReference type="Pfam" id="PF07980"/>
    </source>
</evidence>
<keyword evidence="3" id="KW-0732">Signal</keyword>
<feature type="domain" description="RagB/SusD" evidence="6">
    <location>
        <begin position="337"/>
        <end position="520"/>
    </location>
</feature>
<protein>
    <recommendedName>
        <fullName evidence="6">RagB/SusD domain-containing protein</fullName>
    </recommendedName>
</protein>
<comment type="similarity">
    <text evidence="2">Belongs to the SusD family.</text>
</comment>
<dbReference type="InterPro" id="IPR011990">
    <property type="entry name" value="TPR-like_helical_dom_sf"/>
</dbReference>
<proteinExistence type="inferred from homology"/>
<dbReference type="PROSITE" id="PS51257">
    <property type="entry name" value="PROKAR_LIPOPROTEIN"/>
    <property type="match status" value="1"/>
</dbReference>
<evidence type="ECO:0000313" key="8">
    <source>
        <dbReference type="Proteomes" id="UP000231960"/>
    </source>
</evidence>
<dbReference type="AlphaFoldDB" id="A0A2M9R3F3"/>
<dbReference type="SUPFAM" id="SSF48452">
    <property type="entry name" value="TPR-like"/>
    <property type="match status" value="1"/>
</dbReference>
<keyword evidence="8" id="KW-1185">Reference proteome</keyword>
<evidence type="ECO:0000256" key="1">
    <source>
        <dbReference type="ARBA" id="ARBA00004442"/>
    </source>
</evidence>
<reference evidence="7 8" key="1">
    <citation type="submission" date="2017-06" db="EMBL/GenBank/DDBJ databases">
        <title>Description of Avrilella dinanensis gen. nov. sp. nov.</title>
        <authorList>
            <person name="Leyer C."/>
            <person name="Sassi M."/>
            <person name="Minet J."/>
            <person name="Kayal S."/>
            <person name="Cattoir V."/>
        </authorList>
    </citation>
    <scope>NUCLEOTIDE SEQUENCE [LARGE SCALE GENOMIC DNA]</scope>
    <source>
        <strain evidence="7 8">UR159</strain>
    </source>
</reference>
<accession>A0A2M9R3F3</accession>
<keyword evidence="4" id="KW-0472">Membrane</keyword>
<dbReference type="EMBL" id="NIPO01000001">
    <property type="protein sequence ID" value="PJR03389.1"/>
    <property type="molecule type" value="Genomic_DNA"/>
</dbReference>
<dbReference type="Gene3D" id="1.25.40.390">
    <property type="match status" value="1"/>
</dbReference>
<dbReference type="OrthoDB" id="630434at2"/>
<evidence type="ECO:0000256" key="5">
    <source>
        <dbReference type="ARBA" id="ARBA00023237"/>
    </source>
</evidence>
<dbReference type="RefSeq" id="WP_100676957.1">
    <property type="nucleotide sequence ID" value="NZ_NIPO01000001.1"/>
</dbReference>
<dbReference type="InterPro" id="IPR012944">
    <property type="entry name" value="SusD_RagB_dom"/>
</dbReference>
<evidence type="ECO:0000313" key="7">
    <source>
        <dbReference type="EMBL" id="PJR03389.1"/>
    </source>
</evidence>
<comment type="subcellular location">
    <subcellularLocation>
        <location evidence="1">Cell outer membrane</location>
    </subcellularLocation>
</comment>
<name>A0A2M9R3F3_9FLAO</name>
<keyword evidence="5" id="KW-0998">Cell outer membrane</keyword>
<comment type="caution">
    <text evidence="7">The sequence shown here is derived from an EMBL/GenBank/DDBJ whole genome shotgun (WGS) entry which is preliminary data.</text>
</comment>
<dbReference type="Pfam" id="PF07980">
    <property type="entry name" value="SusD_RagB"/>
    <property type="match status" value="1"/>
</dbReference>
<evidence type="ECO:0000256" key="2">
    <source>
        <dbReference type="ARBA" id="ARBA00006275"/>
    </source>
</evidence>
<gene>
    <name evidence="7" type="ORF">CDL10_01850</name>
</gene>
<dbReference type="GO" id="GO:0009279">
    <property type="term" value="C:cell outer membrane"/>
    <property type="evidence" value="ECO:0007669"/>
    <property type="project" value="UniProtKB-SubCell"/>
</dbReference>
<organism evidence="7 8">
    <name type="scientific">Avrilella dinanensis</name>
    <dbReference type="NCBI Taxonomy" id="2008672"/>
    <lineage>
        <taxon>Bacteria</taxon>
        <taxon>Pseudomonadati</taxon>
        <taxon>Bacteroidota</taxon>
        <taxon>Flavobacteriia</taxon>
        <taxon>Flavobacteriales</taxon>
        <taxon>Flavobacteriaceae</taxon>
        <taxon>Avrilella</taxon>
    </lineage>
</organism>
<evidence type="ECO:0000256" key="3">
    <source>
        <dbReference type="ARBA" id="ARBA00022729"/>
    </source>
</evidence>
<dbReference type="Proteomes" id="UP000231960">
    <property type="component" value="Unassembled WGS sequence"/>
</dbReference>
<evidence type="ECO:0000256" key="4">
    <source>
        <dbReference type="ARBA" id="ARBA00023136"/>
    </source>
</evidence>